<dbReference type="InterPro" id="IPR051122">
    <property type="entry name" value="SDR_DHRS6-like"/>
</dbReference>
<dbReference type="PRINTS" id="PR00081">
    <property type="entry name" value="GDHRDH"/>
</dbReference>
<evidence type="ECO:0000313" key="4">
    <source>
        <dbReference type="EMBL" id="SUO92492.1"/>
    </source>
</evidence>
<evidence type="ECO:0000256" key="1">
    <source>
        <dbReference type="ARBA" id="ARBA00006484"/>
    </source>
</evidence>
<comment type="similarity">
    <text evidence="1">Belongs to the short-chain dehydrogenases/reductases (SDR) family.</text>
</comment>
<dbReference type="InterPro" id="IPR036291">
    <property type="entry name" value="NAD(P)-bd_dom_sf"/>
</dbReference>
<keyword evidence="5" id="KW-1185">Reference proteome</keyword>
<dbReference type="PANTHER" id="PTHR43477:SF4">
    <property type="entry name" value="DEHYDROGENASE_REDUCTASE SDR FAMILY MEMBER 6"/>
    <property type="match status" value="1"/>
</dbReference>
<dbReference type="FunFam" id="3.40.50.720:FF:000084">
    <property type="entry name" value="Short-chain dehydrogenase reductase"/>
    <property type="match status" value="1"/>
</dbReference>
<keyword evidence="3" id="KW-0520">NAD</keyword>
<evidence type="ECO:0000313" key="5">
    <source>
        <dbReference type="Proteomes" id="UP000254575"/>
    </source>
</evidence>
<dbReference type="Pfam" id="PF13561">
    <property type="entry name" value="adh_short_C2"/>
    <property type="match status" value="1"/>
</dbReference>
<dbReference type="InterPro" id="IPR020904">
    <property type="entry name" value="Sc_DH/Rdtase_CS"/>
</dbReference>
<name>A0A380MKC2_9GAMM</name>
<dbReference type="RefSeq" id="WP_115218046.1">
    <property type="nucleotide sequence ID" value="NZ_UHIA01000003.1"/>
</dbReference>
<sequence>MRLENKFALITAAGQGIGRETALAFAREGATVIATDINQSALESLVAEDSTGRIQSAFLDVTDVAAIQAFCQQYPQTNVLFNCAGWVAAGDVLQASAEDMNRSWQINVMSQFHLIQGLLPHMLKNGGASIINMASAASSVKGVVNRLAYSTTKAAVIGLTKALAADYVTQGIRVNVICPGTVESPSLHERIAAQAVQQGRSADEVMKDFVARQPMGRIAKTAEIAALAVYLASDESGFTTGAQHIIDGGWSN</sequence>
<dbReference type="Gene3D" id="3.40.50.720">
    <property type="entry name" value="NAD(P)-binding Rossmann-like Domain"/>
    <property type="match status" value="1"/>
</dbReference>
<evidence type="ECO:0000256" key="3">
    <source>
        <dbReference type="ARBA" id="ARBA00023027"/>
    </source>
</evidence>
<dbReference type="PROSITE" id="PS00061">
    <property type="entry name" value="ADH_SHORT"/>
    <property type="match status" value="1"/>
</dbReference>
<dbReference type="InterPro" id="IPR002347">
    <property type="entry name" value="SDR_fam"/>
</dbReference>
<proteinExistence type="inferred from homology"/>
<reference evidence="4 5" key="1">
    <citation type="submission" date="2018-06" db="EMBL/GenBank/DDBJ databases">
        <authorList>
            <consortium name="Pathogen Informatics"/>
            <person name="Doyle S."/>
        </authorList>
    </citation>
    <scope>NUCLEOTIDE SEQUENCE [LARGE SCALE GENOMIC DNA]</scope>
    <source>
        <strain evidence="4 5">NCTC10717</strain>
    </source>
</reference>
<dbReference type="PANTHER" id="PTHR43477">
    <property type="entry name" value="DIHYDROANTICAPSIN 7-DEHYDROGENASE"/>
    <property type="match status" value="1"/>
</dbReference>
<dbReference type="EC" id="1.1.1.268" evidence="4"/>
<evidence type="ECO:0000256" key="2">
    <source>
        <dbReference type="ARBA" id="ARBA00023002"/>
    </source>
</evidence>
<dbReference type="PRINTS" id="PR00080">
    <property type="entry name" value="SDRFAMILY"/>
</dbReference>
<gene>
    <name evidence="4" type="primary">xecD</name>
    <name evidence="4" type="ORF">NCTC10717_00581</name>
</gene>
<accession>A0A380MKC2</accession>
<organism evidence="4 5">
    <name type="scientific">Suttonella indologenes</name>
    <dbReference type="NCBI Taxonomy" id="13276"/>
    <lineage>
        <taxon>Bacteria</taxon>
        <taxon>Pseudomonadati</taxon>
        <taxon>Pseudomonadota</taxon>
        <taxon>Gammaproteobacteria</taxon>
        <taxon>Cardiobacteriales</taxon>
        <taxon>Cardiobacteriaceae</taxon>
        <taxon>Suttonella</taxon>
    </lineage>
</organism>
<dbReference type="SUPFAM" id="SSF51735">
    <property type="entry name" value="NAD(P)-binding Rossmann-fold domains"/>
    <property type="match status" value="1"/>
</dbReference>
<dbReference type="EMBL" id="UHIA01000003">
    <property type="protein sequence ID" value="SUO92492.1"/>
    <property type="molecule type" value="Genomic_DNA"/>
</dbReference>
<dbReference type="Proteomes" id="UP000254575">
    <property type="component" value="Unassembled WGS sequence"/>
</dbReference>
<dbReference type="OrthoDB" id="9806974at2"/>
<keyword evidence="2 4" id="KW-0560">Oxidoreductase</keyword>
<protein>
    <submittedName>
        <fullName evidence="4">2-(R)-hydroxypropyl-CoM dehydrogenase</fullName>
        <ecNumber evidence="4">1.1.1.268</ecNumber>
    </submittedName>
</protein>
<dbReference type="GO" id="GO:0050574">
    <property type="term" value="F:2-(R)-hydroxypropyl-CoM dehydrogenase activity"/>
    <property type="evidence" value="ECO:0007669"/>
    <property type="project" value="UniProtKB-EC"/>
</dbReference>
<dbReference type="AlphaFoldDB" id="A0A380MKC2"/>